<dbReference type="Gene3D" id="3.40.50.10050">
    <property type="entry name" value="Translation initiation factor IF- 2, domain 3"/>
    <property type="match status" value="1"/>
</dbReference>
<organism evidence="14 15">
    <name type="scientific">Methylobacterium planeticum</name>
    <dbReference type="NCBI Taxonomy" id="2615211"/>
    <lineage>
        <taxon>Bacteria</taxon>
        <taxon>Pseudomonadati</taxon>
        <taxon>Pseudomonadota</taxon>
        <taxon>Alphaproteobacteria</taxon>
        <taxon>Hyphomicrobiales</taxon>
        <taxon>Methylobacteriaceae</taxon>
        <taxon>Methylobacterium</taxon>
    </lineage>
</organism>
<evidence type="ECO:0000256" key="1">
    <source>
        <dbReference type="ARBA" id="ARBA00004496"/>
    </source>
</evidence>
<dbReference type="InterPro" id="IPR044145">
    <property type="entry name" value="IF2_II"/>
</dbReference>
<keyword evidence="6 9" id="KW-0547">Nucleotide-binding</keyword>
<feature type="compositionally biased region" description="Basic and acidic residues" evidence="12">
    <location>
        <begin position="404"/>
        <end position="414"/>
    </location>
</feature>
<dbReference type="Gene3D" id="3.40.50.300">
    <property type="entry name" value="P-loop containing nucleotide triphosphate hydrolases"/>
    <property type="match status" value="1"/>
</dbReference>
<feature type="binding site" evidence="9">
    <location>
        <begin position="505"/>
        <end position="512"/>
    </location>
    <ligand>
        <name>GTP</name>
        <dbReference type="ChEBI" id="CHEBI:37565"/>
    </ligand>
</feature>
<accession>A0A6N6MTR7</accession>
<dbReference type="Pfam" id="PF08364">
    <property type="entry name" value="IF2_assoc"/>
    <property type="match status" value="1"/>
</dbReference>
<dbReference type="Pfam" id="PF00009">
    <property type="entry name" value="GTP_EFTU"/>
    <property type="match status" value="1"/>
</dbReference>
<dbReference type="FunFam" id="3.40.50.300:FF:000019">
    <property type="entry name" value="Translation initiation factor IF-2"/>
    <property type="match status" value="1"/>
</dbReference>
<feature type="domain" description="Tr-type G" evidence="13">
    <location>
        <begin position="496"/>
        <end position="666"/>
    </location>
</feature>
<dbReference type="InterPro" id="IPR036925">
    <property type="entry name" value="TIF_IF2_dom3_sf"/>
</dbReference>
<reference evidence="14 15" key="1">
    <citation type="submission" date="2019-09" db="EMBL/GenBank/DDBJ databases">
        <title>YIM 132548 draft genome.</title>
        <authorList>
            <person name="Jiang L."/>
        </authorList>
    </citation>
    <scope>NUCLEOTIDE SEQUENCE [LARGE SCALE GENOMIC DNA]</scope>
    <source>
        <strain evidence="14 15">YIM 132548</strain>
    </source>
</reference>
<dbReference type="InterPro" id="IPR009000">
    <property type="entry name" value="Transl_B-barrel_sf"/>
</dbReference>
<dbReference type="SUPFAM" id="SSF52156">
    <property type="entry name" value="Initiation factor IF2/eIF5b, domain 3"/>
    <property type="match status" value="1"/>
</dbReference>
<dbReference type="GO" id="GO:0003924">
    <property type="term" value="F:GTPase activity"/>
    <property type="evidence" value="ECO:0007669"/>
    <property type="project" value="UniProtKB-UniRule"/>
</dbReference>
<name>A0A6N6MTR7_9HYPH</name>
<keyword evidence="8 9" id="KW-0342">GTP-binding</keyword>
<keyword evidence="7 9" id="KW-0648">Protein biosynthesis</keyword>
<dbReference type="RefSeq" id="WP_150962460.1">
    <property type="nucleotide sequence ID" value="NZ_VZZJ01000004.1"/>
</dbReference>
<evidence type="ECO:0000256" key="11">
    <source>
        <dbReference type="RuleBase" id="RU000645"/>
    </source>
</evidence>
<dbReference type="HAMAP" id="MF_00100_B">
    <property type="entry name" value="IF_2_B"/>
    <property type="match status" value="1"/>
</dbReference>
<feature type="compositionally biased region" description="Low complexity" evidence="12">
    <location>
        <begin position="100"/>
        <end position="112"/>
    </location>
</feature>
<keyword evidence="4 9" id="KW-0963">Cytoplasm</keyword>
<dbReference type="PROSITE" id="PS51722">
    <property type="entry name" value="G_TR_2"/>
    <property type="match status" value="1"/>
</dbReference>
<dbReference type="SUPFAM" id="SSF50447">
    <property type="entry name" value="Translation proteins"/>
    <property type="match status" value="2"/>
</dbReference>
<dbReference type="InterPro" id="IPR013575">
    <property type="entry name" value="IF2_assoc_dom_bac"/>
</dbReference>
<sequence>MSDTNNPGDKTLAKGPSKPLSLKRPIEQGTVRQSFSHGRSKQVVVETVKRRVIGATPGTTAPREAAPAAARPAPAAPAAPARPAPSQRSSSGVVLRTLSEQEQGARAAALADAQRREQEIRRQAEDEARQRREREAAEQREREAAEARKREEESRRRQEDEHRRHAAEEARRRAEAERAEAAAPAPAAAEPAAAQPAAAPAQAEGPAQAAPAQAAPVPAQAAASAPARPAAASPAAPRPAAAAPARPAAAARPTASAARPATGAPVPRTPLTPRPPAGEPRKTITADVRKPRDLSFMAKPAPAPEPEKAPSPATAARPAGAAAAARPAGRSTATAAEEESETKRVIRRPGMPLKIITPPKTPKQPGGDRSRGRLTIANATSGEDERTRSVASFRRRQQRMSGHRQAEQKEKLSREVTIPETITIQELANRMSERAVDVIRLLMKQGQIHKITDVIDSDSAQLIAEEMGHTVRRVAESDVEEGLTSDEPDLEEDLDPRPPVVTIMGHVDHGKTSLLDAIRKANVVSGEAGGITQHIGAYQVASPSGDLITFIDTPGHAAFTSMRARGAKVTDIVVIVVAADDGVMPQTVEAIQHAKAAHVPMIIAINKIDKPDANPQRVRTELLQHDIQVESMGGETLEFEVSAKTGDGLPDLLEGLQLQAEIMNLRANEKRDGEGTVIEAKLDRGRGPVATVLVQRGTLFTGDIVVAGAEWGRVRALIDDQGENIQYAGPSVPVEILGFNGTPDAGDRVIVVPNEARAREVTEYRARTKRERLNARTGGANRSLVDMMRDLKEGAGRKELPVIIKGDVQGSVEAISGALEKLGNDEVSARILLAGVGGITESDITLAQASKAVVIGFNVRAHKEAREAAERAGIEIRYYNIIYDLVDDIKATMSGMLPPTLREERLGEALIQEVFEVSKVGKVAGCRVTDGIVERGAHVRLIRENVVIHEGKLKTLKRFKDDAKEVTSGQECGMAFEHFENMRAGDVIECYRVEEIRRTL</sequence>
<dbReference type="CDD" id="cd03692">
    <property type="entry name" value="mtIF2_IVc"/>
    <property type="match status" value="1"/>
</dbReference>
<feature type="region of interest" description="Disordered" evidence="12">
    <location>
        <begin position="474"/>
        <end position="497"/>
    </location>
</feature>
<evidence type="ECO:0000313" key="14">
    <source>
        <dbReference type="EMBL" id="KAB1074821.1"/>
    </source>
</evidence>
<dbReference type="InterPro" id="IPR006847">
    <property type="entry name" value="IF2_N"/>
</dbReference>
<dbReference type="Proteomes" id="UP000441523">
    <property type="component" value="Unassembled WGS sequence"/>
</dbReference>
<feature type="compositionally biased region" description="Acidic residues" evidence="12">
    <location>
        <begin position="477"/>
        <end position="494"/>
    </location>
</feature>
<evidence type="ECO:0000256" key="8">
    <source>
        <dbReference type="ARBA" id="ARBA00023134"/>
    </source>
</evidence>
<gene>
    <name evidence="9 14" type="primary">infB</name>
    <name evidence="14" type="ORF">F6X51_06790</name>
</gene>
<dbReference type="Pfam" id="PF03144">
    <property type="entry name" value="GTP_EFTU_D2"/>
    <property type="match status" value="1"/>
</dbReference>
<evidence type="ECO:0000256" key="9">
    <source>
        <dbReference type="HAMAP-Rule" id="MF_00100"/>
    </source>
</evidence>
<feature type="compositionally biased region" description="Low complexity" evidence="12">
    <location>
        <begin position="55"/>
        <end position="73"/>
    </location>
</feature>
<evidence type="ECO:0000256" key="5">
    <source>
        <dbReference type="ARBA" id="ARBA00022540"/>
    </source>
</evidence>
<feature type="binding site" evidence="9">
    <location>
        <begin position="552"/>
        <end position="556"/>
    </location>
    <ligand>
        <name>GTP</name>
        <dbReference type="ChEBI" id="CHEBI:37565"/>
    </ligand>
</feature>
<dbReference type="InterPro" id="IPR027417">
    <property type="entry name" value="P-loop_NTPase"/>
</dbReference>
<dbReference type="GO" id="GO:0005829">
    <property type="term" value="C:cytosol"/>
    <property type="evidence" value="ECO:0007669"/>
    <property type="project" value="TreeGrafter"/>
</dbReference>
<feature type="compositionally biased region" description="Pro residues" evidence="12">
    <location>
        <begin position="74"/>
        <end position="83"/>
    </location>
</feature>
<protein>
    <recommendedName>
        <fullName evidence="3 9">Translation initiation factor IF-2</fullName>
    </recommendedName>
</protein>
<dbReference type="Pfam" id="PF22042">
    <property type="entry name" value="EF-G_D2"/>
    <property type="match status" value="1"/>
</dbReference>
<feature type="compositionally biased region" description="Basic and acidic residues" evidence="12">
    <location>
        <begin position="279"/>
        <end position="293"/>
    </location>
</feature>
<dbReference type="AlphaFoldDB" id="A0A6N6MTR7"/>
<dbReference type="InterPro" id="IPR000795">
    <property type="entry name" value="T_Tr_GTP-bd_dom"/>
</dbReference>
<evidence type="ECO:0000256" key="3">
    <source>
        <dbReference type="ARBA" id="ARBA00020675"/>
    </source>
</evidence>
<dbReference type="SUPFAM" id="SSF52540">
    <property type="entry name" value="P-loop containing nucleoside triphosphate hydrolases"/>
    <property type="match status" value="1"/>
</dbReference>
<dbReference type="InterPro" id="IPR053905">
    <property type="entry name" value="EF-G-like_DII"/>
</dbReference>
<dbReference type="EMBL" id="VZZJ01000004">
    <property type="protein sequence ID" value="KAB1074821.1"/>
    <property type="molecule type" value="Genomic_DNA"/>
</dbReference>
<evidence type="ECO:0000256" key="4">
    <source>
        <dbReference type="ARBA" id="ARBA00022490"/>
    </source>
</evidence>
<feature type="region of interest" description="Disordered" evidence="12">
    <location>
        <begin position="1"/>
        <end position="414"/>
    </location>
</feature>
<dbReference type="FunFam" id="2.40.30.10:FF:000008">
    <property type="entry name" value="Translation initiation factor IF-2"/>
    <property type="match status" value="1"/>
</dbReference>
<dbReference type="Pfam" id="PF04760">
    <property type="entry name" value="IF2_N"/>
    <property type="match status" value="1"/>
</dbReference>
<dbReference type="InterPro" id="IPR005225">
    <property type="entry name" value="Small_GTP-bd"/>
</dbReference>
<dbReference type="PANTHER" id="PTHR43381">
    <property type="entry name" value="TRANSLATION INITIATION FACTOR IF-2-RELATED"/>
    <property type="match status" value="1"/>
</dbReference>
<dbReference type="InterPro" id="IPR023115">
    <property type="entry name" value="TIF_IF2_dom3"/>
</dbReference>
<dbReference type="FunFam" id="3.40.50.10050:FF:000001">
    <property type="entry name" value="Translation initiation factor IF-2"/>
    <property type="match status" value="1"/>
</dbReference>
<comment type="caution">
    <text evidence="9">Lacks conserved residue(s) required for the propagation of feature annotation.</text>
</comment>
<evidence type="ECO:0000256" key="7">
    <source>
        <dbReference type="ARBA" id="ARBA00022917"/>
    </source>
</evidence>
<dbReference type="PROSITE" id="PS01176">
    <property type="entry name" value="IF2"/>
    <property type="match status" value="1"/>
</dbReference>
<dbReference type="NCBIfam" id="TIGR00231">
    <property type="entry name" value="small_GTP"/>
    <property type="match status" value="1"/>
</dbReference>
<comment type="caution">
    <text evidence="14">The sequence shown here is derived from an EMBL/GenBank/DDBJ whole genome shotgun (WGS) entry which is preliminary data.</text>
</comment>
<dbReference type="Pfam" id="PF11987">
    <property type="entry name" value="IF-2"/>
    <property type="match status" value="1"/>
</dbReference>
<comment type="similarity">
    <text evidence="2 9 10">Belongs to the TRAFAC class translation factor GTPase superfamily. Classic translation factor GTPase family. IF-2 subfamily.</text>
</comment>
<dbReference type="InterPro" id="IPR000178">
    <property type="entry name" value="TF_IF2_bacterial-like"/>
</dbReference>
<feature type="compositionally biased region" description="Low complexity" evidence="12">
    <location>
        <begin position="181"/>
        <end position="266"/>
    </location>
</feature>
<dbReference type="InterPro" id="IPR004161">
    <property type="entry name" value="EFTu-like_2"/>
</dbReference>
<dbReference type="GO" id="GO:0005525">
    <property type="term" value="F:GTP binding"/>
    <property type="evidence" value="ECO:0007669"/>
    <property type="project" value="UniProtKB-KW"/>
</dbReference>
<dbReference type="GO" id="GO:0003743">
    <property type="term" value="F:translation initiation factor activity"/>
    <property type="evidence" value="ECO:0007669"/>
    <property type="project" value="UniProtKB-UniRule"/>
</dbReference>
<feature type="compositionally biased region" description="Pro residues" evidence="12">
    <location>
        <begin position="267"/>
        <end position="278"/>
    </location>
</feature>
<dbReference type="PANTHER" id="PTHR43381:SF5">
    <property type="entry name" value="TR-TYPE G DOMAIN-CONTAINING PROTEIN"/>
    <property type="match status" value="1"/>
</dbReference>
<dbReference type="InterPro" id="IPR015760">
    <property type="entry name" value="TIF_IF2"/>
</dbReference>
<comment type="function">
    <text evidence="9 10">One of the essential components for the initiation of protein synthesis. Protects formylmethionyl-tRNA from spontaneous hydrolysis and promotes its binding to the 30S ribosomal subunits. Also involved in the hydrolysis of GTP during the formation of the 70S ribosomal complex.</text>
</comment>
<evidence type="ECO:0000256" key="10">
    <source>
        <dbReference type="RuleBase" id="RU000644"/>
    </source>
</evidence>
<evidence type="ECO:0000259" key="13">
    <source>
        <dbReference type="PROSITE" id="PS51722"/>
    </source>
</evidence>
<dbReference type="FunFam" id="2.40.30.10:FF:000007">
    <property type="entry name" value="Translation initiation factor IF-2"/>
    <property type="match status" value="1"/>
</dbReference>
<comment type="subcellular location">
    <subcellularLocation>
        <location evidence="1 9 11">Cytoplasm</location>
    </subcellularLocation>
</comment>
<dbReference type="CDD" id="cd03702">
    <property type="entry name" value="IF2_mtIF2_II"/>
    <property type="match status" value="1"/>
</dbReference>
<keyword evidence="15" id="KW-1185">Reference proteome</keyword>
<dbReference type="CDD" id="cd01887">
    <property type="entry name" value="IF2_eIF5B"/>
    <property type="match status" value="1"/>
</dbReference>
<evidence type="ECO:0000256" key="6">
    <source>
        <dbReference type="ARBA" id="ARBA00022741"/>
    </source>
</evidence>
<evidence type="ECO:0000313" key="15">
    <source>
        <dbReference type="Proteomes" id="UP000441523"/>
    </source>
</evidence>
<evidence type="ECO:0000256" key="2">
    <source>
        <dbReference type="ARBA" id="ARBA00007733"/>
    </source>
</evidence>
<keyword evidence="5 9" id="KW-0396">Initiation factor</keyword>
<dbReference type="NCBIfam" id="TIGR00487">
    <property type="entry name" value="IF-2"/>
    <property type="match status" value="1"/>
</dbReference>
<feature type="binding site" evidence="9">
    <location>
        <begin position="606"/>
        <end position="609"/>
    </location>
    <ligand>
        <name>GTP</name>
        <dbReference type="ChEBI" id="CHEBI:37565"/>
    </ligand>
</feature>
<dbReference type="Gene3D" id="2.40.30.10">
    <property type="entry name" value="Translation factors"/>
    <property type="match status" value="2"/>
</dbReference>
<feature type="compositionally biased region" description="Basic and acidic residues" evidence="12">
    <location>
        <begin position="113"/>
        <end position="180"/>
    </location>
</feature>
<feature type="compositionally biased region" description="Basic residues" evidence="12">
    <location>
        <begin position="393"/>
        <end position="402"/>
    </location>
</feature>
<feature type="compositionally biased region" description="Low complexity" evidence="12">
    <location>
        <begin position="310"/>
        <end position="335"/>
    </location>
</feature>
<proteinExistence type="inferred from homology"/>
<evidence type="ECO:0000256" key="12">
    <source>
        <dbReference type="SAM" id="MobiDB-lite"/>
    </source>
</evidence>